<keyword evidence="2" id="KW-0677">Repeat</keyword>
<gene>
    <name evidence="7" type="primary">Znf629_1</name>
    <name evidence="7" type="ORF">NEOCIN_R13349</name>
</gene>
<feature type="domain" description="C2H2-type" evidence="6">
    <location>
        <begin position="1"/>
        <end position="20"/>
    </location>
</feature>
<keyword evidence="4" id="KW-0862">Zinc</keyword>
<feature type="non-terminal residue" evidence="7">
    <location>
        <position position="1"/>
    </location>
</feature>
<dbReference type="Pfam" id="PF00096">
    <property type="entry name" value="zf-C2H2"/>
    <property type="match status" value="1"/>
</dbReference>
<keyword evidence="8" id="KW-1185">Reference proteome</keyword>
<protein>
    <submittedName>
        <fullName evidence="7">ZN629 protein</fullName>
    </submittedName>
</protein>
<evidence type="ECO:0000256" key="3">
    <source>
        <dbReference type="ARBA" id="ARBA00022771"/>
    </source>
</evidence>
<organism evidence="7 8">
    <name type="scientific">Neopipo cinnamomea</name>
    <dbReference type="NCBI Taxonomy" id="456388"/>
    <lineage>
        <taxon>Eukaryota</taxon>
        <taxon>Metazoa</taxon>
        <taxon>Chordata</taxon>
        <taxon>Craniata</taxon>
        <taxon>Vertebrata</taxon>
        <taxon>Euteleostomi</taxon>
        <taxon>Archelosauria</taxon>
        <taxon>Archosauria</taxon>
        <taxon>Dinosauria</taxon>
        <taxon>Saurischia</taxon>
        <taxon>Theropoda</taxon>
        <taxon>Coelurosauria</taxon>
        <taxon>Aves</taxon>
        <taxon>Neognathae</taxon>
        <taxon>Neoaves</taxon>
        <taxon>Telluraves</taxon>
        <taxon>Australaves</taxon>
        <taxon>Passeriformes</taxon>
        <taxon>Tyrannidae</taxon>
        <taxon>Neopipo</taxon>
    </lineage>
</organism>
<dbReference type="GO" id="GO:0008270">
    <property type="term" value="F:zinc ion binding"/>
    <property type="evidence" value="ECO:0007669"/>
    <property type="project" value="UniProtKB-KW"/>
</dbReference>
<dbReference type="PANTHER" id="PTHR23226:SF74">
    <property type="entry name" value="ZINC FINGER PROTEIN 500"/>
    <property type="match status" value="1"/>
</dbReference>
<dbReference type="Proteomes" id="UP000556200">
    <property type="component" value="Unassembled WGS sequence"/>
</dbReference>
<evidence type="ECO:0000256" key="4">
    <source>
        <dbReference type="ARBA" id="ARBA00022833"/>
    </source>
</evidence>
<evidence type="ECO:0000259" key="6">
    <source>
        <dbReference type="PROSITE" id="PS50157"/>
    </source>
</evidence>
<dbReference type="FunFam" id="3.30.160.60:FF:003485">
    <property type="entry name" value="Zgc:174574"/>
    <property type="match status" value="1"/>
</dbReference>
<dbReference type="PROSITE" id="PS00028">
    <property type="entry name" value="ZINC_FINGER_C2H2_1"/>
    <property type="match status" value="1"/>
</dbReference>
<dbReference type="SMART" id="SM00355">
    <property type="entry name" value="ZnF_C2H2"/>
    <property type="match status" value="1"/>
</dbReference>
<evidence type="ECO:0000256" key="1">
    <source>
        <dbReference type="ARBA" id="ARBA00022723"/>
    </source>
</evidence>
<dbReference type="FunFam" id="3.30.160.60:FF:002343">
    <property type="entry name" value="Zinc finger protein 33A"/>
    <property type="match status" value="1"/>
</dbReference>
<dbReference type="GO" id="GO:0000981">
    <property type="term" value="F:DNA-binding transcription factor activity, RNA polymerase II-specific"/>
    <property type="evidence" value="ECO:0007669"/>
    <property type="project" value="TreeGrafter"/>
</dbReference>
<proteinExistence type="predicted"/>
<dbReference type="GO" id="GO:0000978">
    <property type="term" value="F:RNA polymerase II cis-regulatory region sequence-specific DNA binding"/>
    <property type="evidence" value="ECO:0007669"/>
    <property type="project" value="TreeGrafter"/>
</dbReference>
<evidence type="ECO:0000256" key="2">
    <source>
        <dbReference type="ARBA" id="ARBA00022737"/>
    </source>
</evidence>
<evidence type="ECO:0000256" key="5">
    <source>
        <dbReference type="PROSITE-ProRule" id="PRU00042"/>
    </source>
</evidence>
<dbReference type="EMBL" id="VYZA01007153">
    <property type="protein sequence ID" value="NWQ72644.1"/>
    <property type="molecule type" value="Genomic_DNA"/>
</dbReference>
<comment type="caution">
    <text evidence="7">The sequence shown here is derived from an EMBL/GenBank/DDBJ whole genome shotgun (WGS) entry which is preliminary data.</text>
</comment>
<evidence type="ECO:0000313" key="7">
    <source>
        <dbReference type="EMBL" id="NWQ72644.1"/>
    </source>
</evidence>
<dbReference type="PANTHER" id="PTHR23226">
    <property type="entry name" value="ZINC FINGER AND SCAN DOMAIN-CONTAINING"/>
    <property type="match status" value="1"/>
</dbReference>
<reference evidence="7 8" key="1">
    <citation type="submission" date="2019-09" db="EMBL/GenBank/DDBJ databases">
        <title>Bird 10,000 Genomes (B10K) Project - Family phase.</title>
        <authorList>
            <person name="Zhang G."/>
        </authorList>
    </citation>
    <scope>NUCLEOTIDE SEQUENCE [LARGE SCALE GENOMIC DNA]</scope>
    <source>
        <strain evidence="7">B10K-DU-004-15</strain>
        <tissue evidence="7">Mixed tissue sample</tissue>
    </source>
</reference>
<evidence type="ECO:0000313" key="8">
    <source>
        <dbReference type="Proteomes" id="UP000556200"/>
    </source>
</evidence>
<sequence length="56" mass="6353">SFSCNSGLVSHQRLHTGEKPYKCQKCGKSFSWSSHLVRHQMTHSGTQPYKCPECGR</sequence>
<dbReference type="InterPro" id="IPR013087">
    <property type="entry name" value="Znf_C2H2_type"/>
</dbReference>
<keyword evidence="3 5" id="KW-0863">Zinc-finger</keyword>
<dbReference type="AlphaFoldDB" id="A0A7K4RH05"/>
<keyword evidence="1" id="KW-0479">Metal-binding</keyword>
<feature type="domain" description="C2H2-type" evidence="6">
    <location>
        <begin position="21"/>
        <end position="48"/>
    </location>
</feature>
<dbReference type="Gene3D" id="3.30.160.60">
    <property type="entry name" value="Classic Zinc Finger"/>
    <property type="match status" value="2"/>
</dbReference>
<accession>A0A7K4RH05</accession>
<dbReference type="PROSITE" id="PS50157">
    <property type="entry name" value="ZINC_FINGER_C2H2_2"/>
    <property type="match status" value="2"/>
</dbReference>
<dbReference type="InterPro" id="IPR036236">
    <property type="entry name" value="Znf_C2H2_sf"/>
</dbReference>
<feature type="non-terminal residue" evidence="7">
    <location>
        <position position="56"/>
    </location>
</feature>
<name>A0A7K4RH05_9TYRA</name>
<dbReference type="SUPFAM" id="SSF57667">
    <property type="entry name" value="beta-beta-alpha zinc fingers"/>
    <property type="match status" value="1"/>
</dbReference>